<name>A0AAD4LQG7_9AGAM</name>
<evidence type="ECO:0000313" key="4">
    <source>
        <dbReference type="Proteomes" id="UP001201163"/>
    </source>
</evidence>
<reference evidence="3" key="1">
    <citation type="submission" date="2022-01" db="EMBL/GenBank/DDBJ databases">
        <title>Comparative genomics reveals a dynamic genome evolution in the ectomycorrhizal milk-cap (Lactarius) mushrooms.</title>
        <authorList>
            <consortium name="DOE Joint Genome Institute"/>
            <person name="Lebreton A."/>
            <person name="Tang N."/>
            <person name="Kuo A."/>
            <person name="LaButti K."/>
            <person name="Drula E."/>
            <person name="Barry K."/>
            <person name="Clum A."/>
            <person name="Lipzen A."/>
            <person name="Mousain D."/>
            <person name="Ng V."/>
            <person name="Wang R."/>
            <person name="Wang X."/>
            <person name="Dai Y."/>
            <person name="Henrissat B."/>
            <person name="Grigoriev I.V."/>
            <person name="Guerin-Laguette A."/>
            <person name="Yu F."/>
            <person name="Martin F.M."/>
        </authorList>
    </citation>
    <scope>NUCLEOTIDE SEQUENCE</scope>
    <source>
        <strain evidence="3">QP</strain>
    </source>
</reference>
<keyword evidence="1" id="KW-0812">Transmembrane</keyword>
<dbReference type="AlphaFoldDB" id="A0AAD4LQG7"/>
<dbReference type="EMBL" id="JAKELL010000012">
    <property type="protein sequence ID" value="KAH8995412.1"/>
    <property type="molecule type" value="Genomic_DNA"/>
</dbReference>
<feature type="transmembrane region" description="Helical" evidence="1">
    <location>
        <begin position="244"/>
        <end position="262"/>
    </location>
</feature>
<gene>
    <name evidence="3" type="ORF">EDB92DRAFT_1934048</name>
</gene>
<keyword evidence="1" id="KW-0472">Membrane</keyword>
<dbReference type="InterPro" id="IPR029058">
    <property type="entry name" value="AB_hydrolase_fold"/>
</dbReference>
<keyword evidence="4" id="KW-1185">Reference proteome</keyword>
<accession>A0AAD4LQG7</accession>
<keyword evidence="1" id="KW-1133">Transmembrane helix</keyword>
<dbReference type="PANTHER" id="PTHR37471">
    <property type="entry name" value="UNNAMED PRODUCT"/>
    <property type="match status" value="1"/>
</dbReference>
<evidence type="ECO:0000313" key="3">
    <source>
        <dbReference type="EMBL" id="KAH8995412.1"/>
    </source>
</evidence>
<evidence type="ECO:0000259" key="2">
    <source>
        <dbReference type="Pfam" id="PF12697"/>
    </source>
</evidence>
<dbReference type="PANTHER" id="PTHR37471:SF1">
    <property type="entry name" value="AB HYDROLASE-1 DOMAIN-CONTAINING PROTEIN"/>
    <property type="match status" value="1"/>
</dbReference>
<sequence length="469" mass="53887">MIGHSWPEYVFIRLSVSALRLVAPLSIVYLAASWRAGTFLWSPLFGVYALIETPFFLLVYLPRRSRLQRDAKHPPRMSRAERDALFHNCANSMTPESITNWFIRAPGLRVLRDNVADWLLWALFSARSNEVLEEWEEELDYYISVMGNYVGYPIDRGSIPEMQCFRLTFDPVHMVHRPFIWYMIVGFVDTLTSTSLYLHGFTHYNTRKWFHSFPPRPLLALFSRPSTDTVTNLLYWYRPHRSSTKLPILFIHGVGIGIYPYVTFLSEIAAQDPDVGILAVELLPISARITAPPLARDAVCEAIIRILNAHGLDRVVVMGHSYGTVVASYLLRRQLVLLSDPIPFLLHHPAVAYNFVYRHPREASEWQIWYFASRDPDTSRALSRHLFWFESILFREDVVGAGRAGEENKPRVAVSLGGCDQLIDAHAVRTYLTGGEEEQRVLYFPEFDHASLFHSRSGRAALLDVLSRF</sequence>
<dbReference type="Gene3D" id="3.40.50.1820">
    <property type="entry name" value="alpha/beta hydrolase"/>
    <property type="match status" value="1"/>
</dbReference>
<organism evidence="3 4">
    <name type="scientific">Lactarius akahatsu</name>
    <dbReference type="NCBI Taxonomy" id="416441"/>
    <lineage>
        <taxon>Eukaryota</taxon>
        <taxon>Fungi</taxon>
        <taxon>Dikarya</taxon>
        <taxon>Basidiomycota</taxon>
        <taxon>Agaricomycotina</taxon>
        <taxon>Agaricomycetes</taxon>
        <taxon>Russulales</taxon>
        <taxon>Russulaceae</taxon>
        <taxon>Lactarius</taxon>
    </lineage>
</organism>
<feature type="transmembrane region" description="Helical" evidence="1">
    <location>
        <begin position="179"/>
        <end position="198"/>
    </location>
</feature>
<feature type="transmembrane region" description="Helical" evidence="1">
    <location>
        <begin position="12"/>
        <end position="32"/>
    </location>
</feature>
<proteinExistence type="predicted"/>
<dbReference type="Pfam" id="PF12697">
    <property type="entry name" value="Abhydrolase_6"/>
    <property type="match status" value="1"/>
</dbReference>
<feature type="domain" description="AB hydrolase-1" evidence="2">
    <location>
        <begin position="248"/>
        <end position="369"/>
    </location>
</feature>
<protein>
    <recommendedName>
        <fullName evidence="2">AB hydrolase-1 domain-containing protein</fullName>
    </recommendedName>
</protein>
<feature type="transmembrane region" description="Helical" evidence="1">
    <location>
        <begin position="38"/>
        <end position="61"/>
    </location>
</feature>
<dbReference type="InterPro" id="IPR000073">
    <property type="entry name" value="AB_hydrolase_1"/>
</dbReference>
<evidence type="ECO:0000256" key="1">
    <source>
        <dbReference type="SAM" id="Phobius"/>
    </source>
</evidence>
<dbReference type="Proteomes" id="UP001201163">
    <property type="component" value="Unassembled WGS sequence"/>
</dbReference>
<dbReference type="SUPFAM" id="SSF53474">
    <property type="entry name" value="alpha/beta-Hydrolases"/>
    <property type="match status" value="1"/>
</dbReference>
<comment type="caution">
    <text evidence="3">The sequence shown here is derived from an EMBL/GenBank/DDBJ whole genome shotgun (WGS) entry which is preliminary data.</text>
</comment>